<dbReference type="GeneID" id="20098481"/>
<evidence type="ECO:0000313" key="3">
    <source>
        <dbReference type="Proteomes" id="UP000152474"/>
    </source>
</evidence>
<dbReference type="KEGG" id="vg:20098481"/>
<dbReference type="EMBL" id="KF921519">
    <property type="protein sequence ID" value="AHC02808.1"/>
    <property type="molecule type" value="Genomic_DNA"/>
</dbReference>
<evidence type="ECO:0000313" key="2">
    <source>
        <dbReference type="EMBL" id="AHC02808.1"/>
    </source>
</evidence>
<protein>
    <submittedName>
        <fullName evidence="2">Membrane protein EE49D</fullName>
    </submittedName>
</protein>
<proteinExistence type="predicted"/>
<dbReference type="Gene3D" id="2.60.40.10">
    <property type="entry name" value="Immunoglobulins"/>
    <property type="match status" value="1"/>
</dbReference>
<keyword evidence="1" id="KW-0472">Membrane</keyword>
<dbReference type="InterPro" id="IPR036179">
    <property type="entry name" value="Ig-like_dom_sf"/>
</dbReference>
<evidence type="ECO:0000256" key="1">
    <source>
        <dbReference type="SAM" id="Phobius"/>
    </source>
</evidence>
<name>A0A075CZK1_9BETA</name>
<feature type="transmembrane region" description="Helical" evidence="1">
    <location>
        <begin position="12"/>
        <end position="31"/>
    </location>
</feature>
<accession>A0A075CZK1</accession>
<organism evidence="2 3">
    <name type="scientific">Elephant endotheliotropic herpesvirus 5</name>
    <dbReference type="NCBI Taxonomy" id="768738"/>
    <lineage>
        <taxon>Viruses</taxon>
        <taxon>Duplodnaviria</taxon>
        <taxon>Heunggongvirae</taxon>
        <taxon>Peploviricota</taxon>
        <taxon>Herviviricetes</taxon>
        <taxon>Herpesvirales</taxon>
        <taxon>Orthoherpesviridae</taxon>
        <taxon>Betaherpesvirinae</taxon>
        <taxon>Proboscivirus</taxon>
    </lineage>
</organism>
<keyword evidence="3" id="KW-1185">Reference proteome</keyword>
<keyword evidence="1" id="KW-1133">Transmembrane helix</keyword>
<keyword evidence="1" id="KW-0812">Transmembrane</keyword>
<feature type="transmembrane region" description="Helical" evidence="1">
    <location>
        <begin position="161"/>
        <end position="184"/>
    </location>
</feature>
<dbReference type="RefSeq" id="YP_009052073.1">
    <property type="nucleotide sequence ID" value="NC_024696.1"/>
</dbReference>
<dbReference type="Proteomes" id="UP000152474">
    <property type="component" value="Segment"/>
</dbReference>
<reference evidence="2 3" key="1">
    <citation type="submission" date="2013-11" db="EMBL/GenBank/DDBJ databases">
        <title>Genome sequence of elephant endotheliotropic herpesvirus 5.</title>
        <authorList>
            <person name="Wilkie G.S."/>
            <person name="Davison A.J."/>
            <person name="Denk D."/>
            <person name="Kerr K."/>
            <person name="Redrobe S."/>
            <person name="Steinbach F."/>
            <person name="Dastjerdi A."/>
        </authorList>
    </citation>
    <scope>NUCLEOTIDE SEQUENCE [LARGE SCALE GENOMIC DNA]</scope>
    <source>
        <strain evidence="2 3">Vijay</strain>
    </source>
</reference>
<dbReference type="SUPFAM" id="SSF48726">
    <property type="entry name" value="Immunoglobulin"/>
    <property type="match status" value="1"/>
</dbReference>
<dbReference type="InterPro" id="IPR013783">
    <property type="entry name" value="Ig-like_fold"/>
</dbReference>
<sequence length="185" mass="21049">MHSNVCTSKGLKLLLGAYFVTVHIYMTGLLSERVLQKTYTSGTNVSLYLIKFRGYHNFTWFNNSEQIVSYSGGGTNPYYYNKSQTLITLNASSNFILLCLWNVKNYDSGNYTLQLWTSDKFQTNTTFFLEILTNNLANQSLKNVSGTHSMYNRTYSALSTAVSPLFTIDTSLYAIFVLFLSYILI</sequence>
<gene>
    <name evidence="2" type="primary">EE49D</name>
</gene>